<evidence type="ECO:0000256" key="2">
    <source>
        <dbReference type="ARBA" id="ARBA00004164"/>
    </source>
</evidence>
<dbReference type="EMBL" id="SPNW01000118">
    <property type="protein sequence ID" value="TIA85241.1"/>
    <property type="molecule type" value="Genomic_DNA"/>
</dbReference>
<evidence type="ECO:0000256" key="1">
    <source>
        <dbReference type="ARBA" id="ARBA00001973"/>
    </source>
</evidence>
<dbReference type="Gene3D" id="1.10.287.2900">
    <property type="match status" value="1"/>
</dbReference>
<feature type="domain" description="CHCH" evidence="13">
    <location>
        <begin position="56"/>
        <end position="91"/>
    </location>
</feature>
<keyword evidence="5" id="KW-0653">Protein transport</keyword>
<evidence type="ECO:0000256" key="4">
    <source>
        <dbReference type="ARBA" id="ARBA00022448"/>
    </source>
</evidence>
<dbReference type="InterPro" id="IPR010625">
    <property type="entry name" value="CHCH"/>
</dbReference>
<feature type="compositionally biased region" description="Acidic residues" evidence="12">
    <location>
        <begin position="100"/>
        <end position="109"/>
    </location>
</feature>
<dbReference type="PANTHER" id="PTHR21622:SF0">
    <property type="entry name" value="COILED-COIL-HELIX-COILED-COIL-HELIX DOMAIN CONTAINING 4"/>
    <property type="match status" value="1"/>
</dbReference>
<evidence type="ECO:0000256" key="8">
    <source>
        <dbReference type="ARBA" id="ARBA00023128"/>
    </source>
</evidence>
<dbReference type="Proteomes" id="UP000310189">
    <property type="component" value="Unassembled WGS sequence"/>
</dbReference>
<keyword evidence="6" id="KW-0560">Oxidoreductase</keyword>
<keyword evidence="7" id="KW-0811">Translocation</keyword>
<protein>
    <recommendedName>
        <fullName evidence="3">Mitochondrial intermembrane space import and assembly protein 40</fullName>
    </recommendedName>
    <alternativeName>
        <fullName evidence="11">Mitochondrial import inner membrane translocase TIM40</fullName>
    </alternativeName>
</protein>
<evidence type="ECO:0000256" key="5">
    <source>
        <dbReference type="ARBA" id="ARBA00022927"/>
    </source>
</evidence>
<proteinExistence type="predicted"/>
<dbReference type="AlphaFoldDB" id="A0A4T0FB51"/>
<feature type="region of interest" description="Disordered" evidence="12">
    <location>
        <begin position="94"/>
        <end position="133"/>
    </location>
</feature>
<dbReference type="Pfam" id="PF06747">
    <property type="entry name" value="CHCH"/>
    <property type="match status" value="1"/>
</dbReference>
<evidence type="ECO:0000313" key="14">
    <source>
        <dbReference type="EMBL" id="TIA85241.1"/>
    </source>
</evidence>
<feature type="compositionally biased region" description="Basic and acidic residues" evidence="12">
    <location>
        <begin position="110"/>
        <end position="123"/>
    </location>
</feature>
<evidence type="ECO:0000259" key="13">
    <source>
        <dbReference type="Pfam" id="PF06747"/>
    </source>
</evidence>
<evidence type="ECO:0000256" key="12">
    <source>
        <dbReference type="SAM" id="MobiDB-lite"/>
    </source>
</evidence>
<keyword evidence="9" id="KW-1015">Disulfide bond</keyword>
<evidence type="ECO:0000313" key="15">
    <source>
        <dbReference type="Proteomes" id="UP000310189"/>
    </source>
</evidence>
<dbReference type="GO" id="GO:0015035">
    <property type="term" value="F:protein-disulfide reductase activity"/>
    <property type="evidence" value="ECO:0007669"/>
    <property type="project" value="InterPro"/>
</dbReference>
<feature type="compositionally biased region" description="Low complexity" evidence="12">
    <location>
        <begin position="8"/>
        <end position="33"/>
    </location>
</feature>
<dbReference type="PROSITE" id="PS51808">
    <property type="entry name" value="CHCH"/>
    <property type="match status" value="1"/>
</dbReference>
<dbReference type="OrthoDB" id="7481291at2759"/>
<accession>A0A4T0FB51</accession>
<dbReference type="GO" id="GO:0005758">
    <property type="term" value="C:mitochondrial intermembrane space"/>
    <property type="evidence" value="ECO:0007669"/>
    <property type="project" value="TreeGrafter"/>
</dbReference>
<dbReference type="GO" id="GO:0005743">
    <property type="term" value="C:mitochondrial inner membrane"/>
    <property type="evidence" value="ECO:0007669"/>
    <property type="project" value="UniProtKB-SubCell"/>
</dbReference>
<gene>
    <name evidence="14" type="ORF">E3P99_04045</name>
</gene>
<comment type="caution">
    <text evidence="14">The sequence shown here is derived from an EMBL/GenBank/DDBJ whole genome shotgun (WGS) entry which is preliminary data.</text>
</comment>
<keyword evidence="15" id="KW-1185">Reference proteome</keyword>
<evidence type="ECO:0000256" key="3">
    <source>
        <dbReference type="ARBA" id="ARBA00013714"/>
    </source>
</evidence>
<evidence type="ECO:0000256" key="9">
    <source>
        <dbReference type="ARBA" id="ARBA00023157"/>
    </source>
</evidence>
<keyword evidence="8" id="KW-0496">Mitochondrion</keyword>
<sequence>MDKIPVPEGSADADANANAQESSESSNSGSSGAYNPETGEINWDCPCLGGMAYGPCGEEFKTAFSCFVNSDADPKGIDCVDAFKGMQDCFRSHPEHYSDEIADDDDENSDEKNEEQKEEKDAGAESSTPQERI</sequence>
<dbReference type="InterPro" id="IPR039289">
    <property type="entry name" value="CHCHD4"/>
</dbReference>
<organism evidence="14 15">
    <name type="scientific">Wallemia hederae</name>
    <dbReference type="NCBI Taxonomy" id="1540922"/>
    <lineage>
        <taxon>Eukaryota</taxon>
        <taxon>Fungi</taxon>
        <taxon>Dikarya</taxon>
        <taxon>Basidiomycota</taxon>
        <taxon>Wallemiomycotina</taxon>
        <taxon>Wallemiomycetes</taxon>
        <taxon>Wallemiales</taxon>
        <taxon>Wallemiaceae</taxon>
        <taxon>Wallemia</taxon>
    </lineage>
</organism>
<evidence type="ECO:0000256" key="11">
    <source>
        <dbReference type="ARBA" id="ARBA00033150"/>
    </source>
</evidence>
<keyword evidence="4" id="KW-0813">Transport</keyword>
<evidence type="ECO:0000256" key="6">
    <source>
        <dbReference type="ARBA" id="ARBA00023002"/>
    </source>
</evidence>
<feature type="region of interest" description="Disordered" evidence="12">
    <location>
        <begin position="1"/>
        <end position="36"/>
    </location>
</feature>
<evidence type="ECO:0000256" key="10">
    <source>
        <dbReference type="ARBA" id="ARBA00023284"/>
    </source>
</evidence>
<dbReference type="PANTHER" id="PTHR21622">
    <property type="entry name" value="COILED-COIL-HELIX-COILED-COIL-HELIX DOMAIN CONTAINING 4"/>
    <property type="match status" value="1"/>
</dbReference>
<dbReference type="GO" id="GO:0045041">
    <property type="term" value="P:protein import into mitochondrial intermembrane space"/>
    <property type="evidence" value="ECO:0007669"/>
    <property type="project" value="InterPro"/>
</dbReference>
<evidence type="ECO:0000256" key="7">
    <source>
        <dbReference type="ARBA" id="ARBA00023010"/>
    </source>
</evidence>
<comment type="subcellular location">
    <subcellularLocation>
        <location evidence="2">Mitochondrion inner membrane</location>
        <topology evidence="2">Single-pass type II membrane protein</topology>
        <orientation evidence="2">Intermembrane side</orientation>
    </subcellularLocation>
</comment>
<keyword evidence="10" id="KW-0676">Redox-active center</keyword>
<reference evidence="14 15" key="1">
    <citation type="submission" date="2019-03" db="EMBL/GenBank/DDBJ databases">
        <title>Sequencing 23 genomes of Wallemia ichthyophaga.</title>
        <authorList>
            <person name="Gostincar C."/>
        </authorList>
    </citation>
    <scope>NUCLEOTIDE SEQUENCE [LARGE SCALE GENOMIC DNA]</scope>
    <source>
        <strain evidence="14 15">EXF-5753</strain>
    </source>
</reference>
<comment type="cofactor">
    <cofactor evidence="1">
        <name>Cu(2+)</name>
        <dbReference type="ChEBI" id="CHEBI:29036"/>
    </cofactor>
</comment>
<name>A0A4T0FB51_9BASI</name>